<dbReference type="AlphaFoldDB" id="A0A4Z1T4L2"/>
<accession>A0A4Z1T4L2</accession>
<dbReference type="Proteomes" id="UP000315496">
    <property type="component" value="Chromosome 2"/>
</dbReference>
<organism evidence="2 3">
    <name type="scientific">Giardia muris</name>
    <dbReference type="NCBI Taxonomy" id="5742"/>
    <lineage>
        <taxon>Eukaryota</taxon>
        <taxon>Metamonada</taxon>
        <taxon>Diplomonadida</taxon>
        <taxon>Hexamitidae</taxon>
        <taxon>Giardiinae</taxon>
        <taxon>Giardia</taxon>
    </lineage>
</organism>
<keyword evidence="3" id="KW-1185">Reference proteome</keyword>
<dbReference type="SUPFAM" id="SSF50182">
    <property type="entry name" value="Sm-like ribonucleoproteins"/>
    <property type="match status" value="1"/>
</dbReference>
<comment type="caution">
    <text evidence="2">The sequence shown here is derived from an EMBL/GenBank/DDBJ whole genome shotgun (WGS) entry which is preliminary data.</text>
</comment>
<dbReference type="EMBL" id="VDLU01000002">
    <property type="protein sequence ID" value="TNJ28933.1"/>
    <property type="molecule type" value="Genomic_DNA"/>
</dbReference>
<evidence type="ECO:0000259" key="1">
    <source>
        <dbReference type="SMART" id="SM00651"/>
    </source>
</evidence>
<gene>
    <name evidence="2" type="ORF">GMRT_11124</name>
</gene>
<dbReference type="Gene3D" id="2.30.30.100">
    <property type="match status" value="1"/>
</dbReference>
<dbReference type="InterPro" id="IPR001163">
    <property type="entry name" value="Sm_dom_euk/arc"/>
</dbReference>
<reference evidence="2 3" key="1">
    <citation type="submission" date="2019-05" db="EMBL/GenBank/DDBJ databases">
        <title>The compact genome of Giardia muris reveals important steps in the evolution of intestinal protozoan parasites.</title>
        <authorList>
            <person name="Xu F."/>
            <person name="Jimenez-Gonzalez A."/>
            <person name="Einarsson E."/>
            <person name="Astvaldsson A."/>
            <person name="Peirasmaki D."/>
            <person name="Eckmann L."/>
            <person name="Andersson J.O."/>
            <person name="Svard S.G."/>
            <person name="Jerlstrom-Hultqvist J."/>
        </authorList>
    </citation>
    <scope>NUCLEOTIDE SEQUENCE [LARGE SCALE GENOMIC DNA]</scope>
    <source>
        <strain evidence="2 3">Roberts-Thomson</strain>
    </source>
</reference>
<name>A0A4Z1T4L2_GIAMU</name>
<dbReference type="Pfam" id="PF01423">
    <property type="entry name" value="LSM"/>
    <property type="match status" value="1"/>
</dbReference>
<proteinExistence type="predicted"/>
<sequence>MHLVHLLQQLKGQQVKLELKTGDILEGKVKFVDRTSAIYLTKVIHTSPGSTSPPLASVLVRGNAVRMVHFPPGFELDYALCRTKTAYNRQIERKTA</sequence>
<dbReference type="SMART" id="SM00651">
    <property type="entry name" value="Sm"/>
    <property type="match status" value="1"/>
</dbReference>
<evidence type="ECO:0000313" key="3">
    <source>
        <dbReference type="Proteomes" id="UP000315496"/>
    </source>
</evidence>
<evidence type="ECO:0000313" key="2">
    <source>
        <dbReference type="EMBL" id="TNJ28933.1"/>
    </source>
</evidence>
<dbReference type="VEuPathDB" id="GiardiaDB:GMRT_11124"/>
<protein>
    <submittedName>
        <fullName evidence="2">Putative SnRNP Sm-like protein</fullName>
    </submittedName>
</protein>
<feature type="domain" description="Sm" evidence="1">
    <location>
        <begin position="5"/>
        <end position="70"/>
    </location>
</feature>
<dbReference type="InterPro" id="IPR010920">
    <property type="entry name" value="LSM_dom_sf"/>
</dbReference>